<dbReference type="Gene3D" id="3.90.850.10">
    <property type="entry name" value="Fumarylacetoacetase-like, C-terminal domain"/>
    <property type="match status" value="1"/>
</dbReference>
<evidence type="ECO:0000313" key="6">
    <source>
        <dbReference type="EMBL" id="MBB3221892.1"/>
    </source>
</evidence>
<feature type="domain" description="Fumarylacetoacetase-like C-terminal" evidence="5">
    <location>
        <begin position="79"/>
        <end position="284"/>
    </location>
</feature>
<keyword evidence="4 7" id="KW-0378">Hydrolase</keyword>
<evidence type="ECO:0000259" key="5">
    <source>
        <dbReference type="Pfam" id="PF01557"/>
    </source>
</evidence>
<dbReference type="GO" id="GO:0016853">
    <property type="term" value="F:isomerase activity"/>
    <property type="evidence" value="ECO:0007669"/>
    <property type="project" value="UniProtKB-ARBA"/>
</dbReference>
<dbReference type="RefSeq" id="WP_137317079.1">
    <property type="nucleotide sequence ID" value="NZ_CP040017.1"/>
</dbReference>
<dbReference type="EMBL" id="CP040017">
    <property type="protein sequence ID" value="QCP14308.1"/>
    <property type="molecule type" value="Genomic_DNA"/>
</dbReference>
<dbReference type="PANTHER" id="PTHR42796:SF4">
    <property type="entry name" value="FUMARYLACETOACETATE HYDROLASE DOMAIN-CONTAINING PROTEIN 2A"/>
    <property type="match status" value="1"/>
</dbReference>
<reference evidence="7 8" key="1">
    <citation type="submission" date="2019-05" db="EMBL/GenBank/DDBJ databases">
        <title>Draft Genome Sequences of Six Type Strains of the Genus Massilia.</title>
        <authorList>
            <person name="Miess H."/>
            <person name="Frediansyhah A."/>
            <person name="Gross H."/>
        </authorList>
    </citation>
    <scope>NUCLEOTIDE SEQUENCE [LARGE SCALE GENOMIC DNA]</scope>
    <source>
        <strain evidence="7 8">DSMZ 26121</strain>
    </source>
</reference>
<dbReference type="GO" id="GO:0016787">
    <property type="term" value="F:hydrolase activity"/>
    <property type="evidence" value="ECO:0007669"/>
    <property type="project" value="UniProtKB-KW"/>
</dbReference>
<dbReference type="SUPFAM" id="SSF56529">
    <property type="entry name" value="FAH"/>
    <property type="match status" value="1"/>
</dbReference>
<keyword evidence="3" id="KW-0479">Metal-binding</keyword>
<dbReference type="Pfam" id="PF01557">
    <property type="entry name" value="FAA_hydrolase"/>
    <property type="match status" value="1"/>
</dbReference>
<evidence type="ECO:0000256" key="2">
    <source>
        <dbReference type="ARBA" id="ARBA00010211"/>
    </source>
</evidence>
<dbReference type="AlphaFoldDB" id="A0A4P8HZ62"/>
<name>A0A4P8HZ62_9BURK</name>
<reference evidence="6 9" key="2">
    <citation type="submission" date="2020-08" db="EMBL/GenBank/DDBJ databases">
        <title>Genomic Encyclopedia of Type Strains, Phase III (KMG-III): the genomes of soil and plant-associated and newly described type strains.</title>
        <authorList>
            <person name="Whitman W."/>
        </authorList>
    </citation>
    <scope>NUCLEOTIDE SEQUENCE [LARGE SCALE GENOMIC DNA]</scope>
    <source>
        <strain evidence="6 9">CECT 7753</strain>
    </source>
</reference>
<dbReference type="PANTHER" id="PTHR42796">
    <property type="entry name" value="FUMARYLACETOACETATE HYDROLASE DOMAIN-CONTAINING PROTEIN 2A-RELATED"/>
    <property type="match status" value="1"/>
</dbReference>
<keyword evidence="8" id="KW-1185">Reference proteome</keyword>
<dbReference type="InterPro" id="IPR011234">
    <property type="entry name" value="Fumarylacetoacetase-like_C"/>
</dbReference>
<dbReference type="Proteomes" id="UP000298763">
    <property type="component" value="Chromosome"/>
</dbReference>
<evidence type="ECO:0000313" key="7">
    <source>
        <dbReference type="EMBL" id="QCP14308.1"/>
    </source>
</evidence>
<evidence type="ECO:0000313" key="9">
    <source>
        <dbReference type="Proteomes" id="UP000584325"/>
    </source>
</evidence>
<dbReference type="OrthoDB" id="8582489at2"/>
<organism evidence="6 9">
    <name type="scientific">Pseudoduganella umbonata</name>
    <dbReference type="NCBI Taxonomy" id="864828"/>
    <lineage>
        <taxon>Bacteria</taxon>
        <taxon>Pseudomonadati</taxon>
        <taxon>Pseudomonadota</taxon>
        <taxon>Betaproteobacteria</taxon>
        <taxon>Burkholderiales</taxon>
        <taxon>Oxalobacteraceae</taxon>
        <taxon>Telluria group</taxon>
        <taxon>Pseudoduganella</taxon>
    </lineage>
</organism>
<proteinExistence type="inferred from homology"/>
<dbReference type="FunFam" id="3.90.850.10:FF:000002">
    <property type="entry name" value="2-hydroxyhepta-2,4-diene-1,7-dioate isomerase"/>
    <property type="match status" value="1"/>
</dbReference>
<dbReference type="EMBL" id="JACHXS010000004">
    <property type="protein sequence ID" value="MBB3221892.1"/>
    <property type="molecule type" value="Genomic_DNA"/>
</dbReference>
<comment type="cofactor">
    <cofactor evidence="1">
        <name>Mg(2+)</name>
        <dbReference type="ChEBI" id="CHEBI:18420"/>
    </cofactor>
</comment>
<evidence type="ECO:0000256" key="3">
    <source>
        <dbReference type="ARBA" id="ARBA00022723"/>
    </source>
</evidence>
<protein>
    <submittedName>
        <fullName evidence="6">2-keto-4-pentenoate hydratase/2-oxohepta-3-ene-1,7-dioic acid hydratase in catechol pathway</fullName>
    </submittedName>
    <submittedName>
        <fullName evidence="7">Fumarylacetoacetate hydrolase family protein</fullName>
    </submittedName>
</protein>
<dbReference type="GO" id="GO:0019752">
    <property type="term" value="P:carboxylic acid metabolic process"/>
    <property type="evidence" value="ECO:0007669"/>
    <property type="project" value="UniProtKB-ARBA"/>
</dbReference>
<evidence type="ECO:0000256" key="4">
    <source>
        <dbReference type="ARBA" id="ARBA00022801"/>
    </source>
</evidence>
<evidence type="ECO:0000256" key="1">
    <source>
        <dbReference type="ARBA" id="ARBA00001946"/>
    </source>
</evidence>
<dbReference type="InterPro" id="IPR036663">
    <property type="entry name" value="Fumarylacetoacetase_C_sf"/>
</dbReference>
<comment type="similarity">
    <text evidence="2">Belongs to the FAH family.</text>
</comment>
<gene>
    <name evidence="7" type="ORF">FCL38_30740</name>
    <name evidence="6" type="ORF">FHS02_002702</name>
</gene>
<dbReference type="GO" id="GO:0046872">
    <property type="term" value="F:metal ion binding"/>
    <property type="evidence" value="ECO:0007669"/>
    <property type="project" value="UniProtKB-KW"/>
</dbReference>
<sequence>MKFVSYRSGTEARLAVLDGDTVVDLNRLVPEVPSDARKALQSGIDLPAAARRALELAGPADRQPLAGVALAPVVPEPGKTVCLGLNYYDHAAESGRDKPVYPWFFLRSTTSLLAHGEAAERPRVSEKLDYEAELAVVIGKRGRHITKEDALDYVFGYAAFNDISVRDYQKRTPQWTIGKNFDRTGAFGPVLVTADELPPGGAGLRIQSRLNGEVMQDANTRDMIWDVAETIALLSECVTLEAGDVIAMGTPAGVGQSRVPPVWMKDGDTIEVEIEGVGLLVNTIRDEVQEKAQA</sequence>
<dbReference type="InterPro" id="IPR051121">
    <property type="entry name" value="FAH"/>
</dbReference>
<accession>A0A4P8HZ62</accession>
<evidence type="ECO:0000313" key="8">
    <source>
        <dbReference type="Proteomes" id="UP000298763"/>
    </source>
</evidence>
<dbReference type="Proteomes" id="UP000584325">
    <property type="component" value="Unassembled WGS sequence"/>
</dbReference>